<reference evidence="2" key="1">
    <citation type="submission" date="2021-01" db="EMBL/GenBank/DDBJ databases">
        <authorList>
            <person name="Corre E."/>
            <person name="Pelletier E."/>
            <person name="Niang G."/>
            <person name="Scheremetjew M."/>
            <person name="Finn R."/>
            <person name="Kale V."/>
            <person name="Holt S."/>
            <person name="Cochrane G."/>
            <person name="Meng A."/>
            <person name="Brown T."/>
            <person name="Cohen L."/>
        </authorList>
    </citation>
    <scope>NUCLEOTIDE SEQUENCE</scope>
    <source>
        <strain evidence="2">CCCM811</strain>
    </source>
</reference>
<proteinExistence type="predicted"/>
<organism evidence="2">
    <name type="scientific">Lotharella globosa</name>
    <dbReference type="NCBI Taxonomy" id="91324"/>
    <lineage>
        <taxon>Eukaryota</taxon>
        <taxon>Sar</taxon>
        <taxon>Rhizaria</taxon>
        <taxon>Cercozoa</taxon>
        <taxon>Chlorarachniophyceae</taxon>
        <taxon>Lotharella</taxon>
    </lineage>
</organism>
<accession>A0A7S4DR87</accession>
<evidence type="ECO:0000313" key="2">
    <source>
        <dbReference type="EMBL" id="CAE0664765.1"/>
    </source>
</evidence>
<feature type="transmembrane region" description="Helical" evidence="1">
    <location>
        <begin position="12"/>
        <end position="32"/>
    </location>
</feature>
<sequence>MVVPFYVASGEPYAWMMALVPYMADWGYWICLDLKELVNAPAQAQTYIVSTGFMCAAHSIIVKNPGMFSEQKQMAMYGVPALLFGAGIVQKAASFLFGGSSSERTKVD</sequence>
<feature type="transmembrane region" description="Helical" evidence="1">
    <location>
        <begin position="44"/>
        <end position="62"/>
    </location>
</feature>
<keyword evidence="1" id="KW-1133">Transmembrane helix</keyword>
<protein>
    <submittedName>
        <fullName evidence="2">Uncharacterized protein</fullName>
    </submittedName>
</protein>
<keyword evidence="1" id="KW-0812">Transmembrane</keyword>
<keyword evidence="1" id="KW-0472">Membrane</keyword>
<dbReference type="AlphaFoldDB" id="A0A7S4DR87"/>
<dbReference type="EMBL" id="HBIV01022748">
    <property type="protein sequence ID" value="CAE0664765.1"/>
    <property type="molecule type" value="Transcribed_RNA"/>
</dbReference>
<gene>
    <name evidence="2" type="ORF">LGLO00237_LOCUS16370</name>
</gene>
<feature type="transmembrane region" description="Helical" evidence="1">
    <location>
        <begin position="74"/>
        <end position="97"/>
    </location>
</feature>
<evidence type="ECO:0000256" key="1">
    <source>
        <dbReference type="SAM" id="Phobius"/>
    </source>
</evidence>
<name>A0A7S4DR87_9EUKA</name>